<evidence type="ECO:0000313" key="1">
    <source>
        <dbReference type="EMBL" id="CAE0610528.1"/>
    </source>
</evidence>
<organism evidence="1">
    <name type="scientific">Picocystis salinarum</name>
    <dbReference type="NCBI Taxonomy" id="88271"/>
    <lineage>
        <taxon>Eukaryota</taxon>
        <taxon>Viridiplantae</taxon>
        <taxon>Chlorophyta</taxon>
        <taxon>Picocystophyceae</taxon>
        <taxon>Picocystales</taxon>
        <taxon>Picocystaceae</taxon>
        <taxon>Picocystis</taxon>
    </lineage>
</organism>
<sequence>MEDACVEIHPKATRVAVMDALREGESPLDDMDRERVAALVVGMGVVWKQWRGWTGYEGAGGERDLATRAARDVCDALADDTRTQELMRRWEREAKSAATAHVGGFLFKDGKETSELDERPVCMLSLVANRQMLLTILRESCTGATDPENAAAFENWLVYSVSNATKYSCMGGAQLFNRYCTKQRHRMKRLLAQIVERTKGTQPLSSDGIADWKPLLTMGKLYHSIYPVACRDILYEGKPEAKDHLLRVSARQLAFIDLWMEECSADELQMRRRPGEPPNEDVLKREADVLANWDEYAHAVQTYDPTQTGIPVIIPSWL</sequence>
<name>A0A7S3UCM7_9CHLO</name>
<protein>
    <submittedName>
        <fullName evidence="1">Uncharacterized protein</fullName>
    </submittedName>
</protein>
<accession>A0A7S3UCM7</accession>
<reference evidence="1" key="1">
    <citation type="submission" date="2021-01" db="EMBL/GenBank/DDBJ databases">
        <authorList>
            <person name="Corre E."/>
            <person name="Pelletier E."/>
            <person name="Niang G."/>
            <person name="Scheremetjew M."/>
            <person name="Finn R."/>
            <person name="Kale V."/>
            <person name="Holt S."/>
            <person name="Cochrane G."/>
            <person name="Meng A."/>
            <person name="Brown T."/>
            <person name="Cohen L."/>
        </authorList>
    </citation>
    <scope>NUCLEOTIDE SEQUENCE</scope>
    <source>
        <strain evidence="1">CCMP1897</strain>
    </source>
</reference>
<dbReference type="AlphaFoldDB" id="A0A7S3UCM7"/>
<dbReference type="EMBL" id="HBIS01004788">
    <property type="protein sequence ID" value="CAE0610528.1"/>
    <property type="molecule type" value="Transcribed_RNA"/>
</dbReference>
<gene>
    <name evidence="1" type="ORF">PSAL00342_LOCUS4363</name>
</gene>
<proteinExistence type="predicted"/>